<keyword evidence="1" id="KW-1133">Transmembrane helix</keyword>
<gene>
    <name evidence="2" type="ORF">UX31_C0019G0014</name>
</gene>
<sequence>MVLSVALAFIVGSIVGLTMMGLKKLKFKSNIPFGPFIATGVTLVFFFGYDIVNAYFKIFGIF</sequence>
<feature type="transmembrane region" description="Helical" evidence="1">
    <location>
        <begin position="34"/>
        <end position="56"/>
    </location>
</feature>
<organism evidence="2 3">
    <name type="scientific">Candidatus Nomurabacteria bacterium GW2011_GWA1_46_11</name>
    <dbReference type="NCBI Taxonomy" id="1618732"/>
    <lineage>
        <taxon>Bacteria</taxon>
        <taxon>Candidatus Nomuraibacteriota</taxon>
    </lineage>
</organism>
<comment type="caution">
    <text evidence="2">The sequence shown here is derived from an EMBL/GenBank/DDBJ whole genome shotgun (WGS) entry which is preliminary data.</text>
</comment>
<evidence type="ECO:0000256" key="1">
    <source>
        <dbReference type="SAM" id="Phobius"/>
    </source>
</evidence>
<accession>A0A0G1RK24</accession>
<evidence type="ECO:0000313" key="3">
    <source>
        <dbReference type="Proteomes" id="UP000034107"/>
    </source>
</evidence>
<keyword evidence="1" id="KW-0812">Transmembrane</keyword>
<protein>
    <submittedName>
        <fullName evidence="2">Type 4 prepilin-like protein leader peptide-processing enzyme</fullName>
    </submittedName>
</protein>
<dbReference type="EMBL" id="LCLS01000019">
    <property type="protein sequence ID" value="KKU21285.1"/>
    <property type="molecule type" value="Genomic_DNA"/>
</dbReference>
<dbReference type="AlphaFoldDB" id="A0A0G1RK24"/>
<proteinExistence type="predicted"/>
<dbReference type="Proteomes" id="UP000034107">
    <property type="component" value="Unassembled WGS sequence"/>
</dbReference>
<evidence type="ECO:0000313" key="2">
    <source>
        <dbReference type="EMBL" id="KKU21285.1"/>
    </source>
</evidence>
<name>A0A0G1RK24_9BACT</name>
<keyword evidence="1" id="KW-0472">Membrane</keyword>
<reference evidence="2 3" key="1">
    <citation type="journal article" date="2015" name="Nature">
        <title>rRNA introns, odd ribosomes, and small enigmatic genomes across a large radiation of phyla.</title>
        <authorList>
            <person name="Brown C.T."/>
            <person name="Hug L.A."/>
            <person name="Thomas B.C."/>
            <person name="Sharon I."/>
            <person name="Castelle C.J."/>
            <person name="Singh A."/>
            <person name="Wilkins M.J."/>
            <person name="Williams K.H."/>
            <person name="Banfield J.F."/>
        </authorList>
    </citation>
    <scope>NUCLEOTIDE SEQUENCE [LARGE SCALE GENOMIC DNA]</scope>
</reference>
<feature type="transmembrane region" description="Helical" evidence="1">
    <location>
        <begin position="6"/>
        <end position="22"/>
    </location>
</feature>